<name>A0A0F9DVJ7_9ZZZZ</name>
<dbReference type="InterPro" id="IPR009288">
    <property type="entry name" value="AIG2-like_dom"/>
</dbReference>
<comment type="caution">
    <text evidence="2">The sequence shown here is derived from an EMBL/GenBank/DDBJ whole genome shotgun (WGS) entry which is preliminary data.</text>
</comment>
<dbReference type="EMBL" id="LAZR01037628">
    <property type="protein sequence ID" value="KKL21706.1"/>
    <property type="molecule type" value="Genomic_DNA"/>
</dbReference>
<dbReference type="Gene3D" id="3.10.490.10">
    <property type="entry name" value="Gamma-glutamyl cyclotransferase-like"/>
    <property type="match status" value="1"/>
</dbReference>
<protein>
    <recommendedName>
        <fullName evidence="1">Gamma-glutamylcyclotransferase AIG2-like domain-containing protein</fullName>
    </recommendedName>
</protein>
<gene>
    <name evidence="2" type="ORF">LCGC14_2442780</name>
</gene>
<organism evidence="2">
    <name type="scientific">marine sediment metagenome</name>
    <dbReference type="NCBI Taxonomy" id="412755"/>
    <lineage>
        <taxon>unclassified sequences</taxon>
        <taxon>metagenomes</taxon>
        <taxon>ecological metagenomes</taxon>
    </lineage>
</organism>
<proteinExistence type="predicted"/>
<dbReference type="AlphaFoldDB" id="A0A0F9DVJ7"/>
<dbReference type="SUPFAM" id="SSF110857">
    <property type="entry name" value="Gamma-glutamyl cyclotransferase-like"/>
    <property type="match status" value="1"/>
</dbReference>
<sequence>KYGYYNHTKYLRGVNPVFEGYINIKGVLITNGSYPLLIGFKNYSNIYIEVYSLSQNLIYELDALEAPYNLHRESVEISELKKSVDIYLGPIMPIPEDFILVKNGNWQSTKPFRELI</sequence>
<dbReference type="Pfam" id="PF06094">
    <property type="entry name" value="GGACT"/>
    <property type="match status" value="1"/>
</dbReference>
<dbReference type="InterPro" id="IPR036568">
    <property type="entry name" value="GGCT-like_sf"/>
</dbReference>
<feature type="domain" description="Gamma-glutamylcyclotransferase AIG2-like" evidence="1">
    <location>
        <begin position="2"/>
        <end position="107"/>
    </location>
</feature>
<accession>A0A0F9DVJ7</accession>
<reference evidence="2" key="1">
    <citation type="journal article" date="2015" name="Nature">
        <title>Complex archaea that bridge the gap between prokaryotes and eukaryotes.</title>
        <authorList>
            <person name="Spang A."/>
            <person name="Saw J.H."/>
            <person name="Jorgensen S.L."/>
            <person name="Zaremba-Niedzwiedzka K."/>
            <person name="Martijn J."/>
            <person name="Lind A.E."/>
            <person name="van Eijk R."/>
            <person name="Schleper C."/>
            <person name="Guy L."/>
            <person name="Ettema T.J."/>
        </authorList>
    </citation>
    <scope>NUCLEOTIDE SEQUENCE</scope>
</reference>
<evidence type="ECO:0000313" key="2">
    <source>
        <dbReference type="EMBL" id="KKL21706.1"/>
    </source>
</evidence>
<evidence type="ECO:0000259" key="1">
    <source>
        <dbReference type="Pfam" id="PF06094"/>
    </source>
</evidence>
<feature type="non-terminal residue" evidence="2">
    <location>
        <position position="1"/>
    </location>
</feature>